<keyword evidence="3" id="KW-1185">Reference proteome</keyword>
<feature type="region of interest" description="Disordered" evidence="1">
    <location>
        <begin position="1"/>
        <end position="44"/>
    </location>
</feature>
<sequence length="44" mass="4817">MSPPQVLSSLFKGDVNTGDRSAQLPHHRLQSKKLSPEHKHGSAI</sequence>
<feature type="non-terminal residue" evidence="2">
    <location>
        <position position="44"/>
    </location>
</feature>
<organism evidence="2 3">
    <name type="scientific">Trifolium medium</name>
    <dbReference type="NCBI Taxonomy" id="97028"/>
    <lineage>
        <taxon>Eukaryota</taxon>
        <taxon>Viridiplantae</taxon>
        <taxon>Streptophyta</taxon>
        <taxon>Embryophyta</taxon>
        <taxon>Tracheophyta</taxon>
        <taxon>Spermatophyta</taxon>
        <taxon>Magnoliopsida</taxon>
        <taxon>eudicotyledons</taxon>
        <taxon>Gunneridae</taxon>
        <taxon>Pentapetalae</taxon>
        <taxon>rosids</taxon>
        <taxon>fabids</taxon>
        <taxon>Fabales</taxon>
        <taxon>Fabaceae</taxon>
        <taxon>Papilionoideae</taxon>
        <taxon>50 kb inversion clade</taxon>
        <taxon>NPAAA clade</taxon>
        <taxon>Hologalegina</taxon>
        <taxon>IRL clade</taxon>
        <taxon>Trifolieae</taxon>
        <taxon>Trifolium</taxon>
    </lineage>
</organism>
<dbReference type="Proteomes" id="UP000265520">
    <property type="component" value="Unassembled WGS sequence"/>
</dbReference>
<comment type="caution">
    <text evidence="2">The sequence shown here is derived from an EMBL/GenBank/DDBJ whole genome shotgun (WGS) entry which is preliminary data.</text>
</comment>
<proteinExistence type="predicted"/>
<accession>A0A392VY57</accession>
<dbReference type="AlphaFoldDB" id="A0A392VY57"/>
<name>A0A392VY57_9FABA</name>
<reference evidence="2 3" key="1">
    <citation type="journal article" date="2018" name="Front. Plant Sci.">
        <title>Red Clover (Trifolium pratense) and Zigzag Clover (T. medium) - A Picture of Genomic Similarities and Differences.</title>
        <authorList>
            <person name="Dluhosova J."/>
            <person name="Istvanek J."/>
            <person name="Nedelnik J."/>
            <person name="Repkova J."/>
        </authorList>
    </citation>
    <scope>NUCLEOTIDE SEQUENCE [LARGE SCALE GENOMIC DNA]</scope>
    <source>
        <strain evidence="3">cv. 10/8</strain>
        <tissue evidence="2">Leaf</tissue>
    </source>
</reference>
<evidence type="ECO:0000313" key="2">
    <source>
        <dbReference type="EMBL" id="MCI92419.1"/>
    </source>
</evidence>
<dbReference type="EMBL" id="LXQA011300486">
    <property type="protein sequence ID" value="MCI92419.1"/>
    <property type="molecule type" value="Genomic_DNA"/>
</dbReference>
<feature type="compositionally biased region" description="Basic and acidic residues" evidence="1">
    <location>
        <begin position="34"/>
        <end position="44"/>
    </location>
</feature>
<protein>
    <submittedName>
        <fullName evidence="2">Uncharacterized protein</fullName>
    </submittedName>
</protein>
<evidence type="ECO:0000256" key="1">
    <source>
        <dbReference type="SAM" id="MobiDB-lite"/>
    </source>
</evidence>
<evidence type="ECO:0000313" key="3">
    <source>
        <dbReference type="Proteomes" id="UP000265520"/>
    </source>
</evidence>